<evidence type="ECO:0000313" key="2">
    <source>
        <dbReference type="Proteomes" id="UP000594261"/>
    </source>
</evidence>
<proteinExistence type="predicted"/>
<dbReference type="InParanoid" id="A0A7N2QYU5"/>
<dbReference type="Proteomes" id="UP000594261">
    <property type="component" value="Chromosome 2"/>
</dbReference>
<dbReference type="AlphaFoldDB" id="A0A7N2QYU5"/>
<dbReference type="EnsemblPlants" id="QL02p028357:mrna">
    <property type="protein sequence ID" value="QL02p028357:mrna:CDS:1"/>
    <property type="gene ID" value="QL02p028357"/>
</dbReference>
<sequence length="133" mass="15139">MTENVNIGGTQQNAYSECEPAAAEDPNVYVSPVCRYLYVREVLHVFVEAPGVTRESITFELTDERPGVLIILAVAKRQHRLDRHYLAQILMPPNHYVLETEGWDVSNGEIHLWFPFILNLPPDRTQAPLLSLL</sequence>
<reference evidence="1" key="2">
    <citation type="submission" date="2021-01" db="UniProtKB">
        <authorList>
            <consortium name="EnsemblPlants"/>
        </authorList>
    </citation>
    <scope>IDENTIFICATION</scope>
</reference>
<reference evidence="2" key="1">
    <citation type="journal article" date="2016" name="G3 (Bethesda)">
        <title>First Draft Assembly and Annotation of the Genome of a California Endemic Oak Quercus lobata Nee (Fagaceae).</title>
        <authorList>
            <person name="Sork V.L."/>
            <person name="Fitz-Gibbon S.T."/>
            <person name="Puiu D."/>
            <person name="Crepeau M."/>
            <person name="Gugger P.F."/>
            <person name="Sherman R."/>
            <person name="Stevens K."/>
            <person name="Langley C.H."/>
            <person name="Pellegrini M."/>
            <person name="Salzberg S.L."/>
        </authorList>
    </citation>
    <scope>NUCLEOTIDE SEQUENCE [LARGE SCALE GENOMIC DNA]</scope>
    <source>
        <strain evidence="2">cv. SW786</strain>
    </source>
</reference>
<name>A0A7N2QYU5_QUELO</name>
<keyword evidence="2" id="KW-1185">Reference proteome</keyword>
<protein>
    <submittedName>
        <fullName evidence="1">Uncharacterized protein</fullName>
    </submittedName>
</protein>
<organism evidence="1 2">
    <name type="scientific">Quercus lobata</name>
    <name type="common">Valley oak</name>
    <dbReference type="NCBI Taxonomy" id="97700"/>
    <lineage>
        <taxon>Eukaryota</taxon>
        <taxon>Viridiplantae</taxon>
        <taxon>Streptophyta</taxon>
        <taxon>Embryophyta</taxon>
        <taxon>Tracheophyta</taxon>
        <taxon>Spermatophyta</taxon>
        <taxon>Magnoliopsida</taxon>
        <taxon>eudicotyledons</taxon>
        <taxon>Gunneridae</taxon>
        <taxon>Pentapetalae</taxon>
        <taxon>rosids</taxon>
        <taxon>fabids</taxon>
        <taxon>Fagales</taxon>
        <taxon>Fagaceae</taxon>
        <taxon>Quercus</taxon>
    </lineage>
</organism>
<accession>A0A7N2QYU5</accession>
<dbReference type="Gramene" id="QL02p028357:mrna">
    <property type="protein sequence ID" value="QL02p028357:mrna:CDS:1"/>
    <property type="gene ID" value="QL02p028357"/>
</dbReference>
<evidence type="ECO:0000313" key="1">
    <source>
        <dbReference type="EnsemblPlants" id="QL02p028357:mrna:CDS:1"/>
    </source>
</evidence>